<gene>
    <name evidence="1" type="ORF">POCTA_138.1.T1730010</name>
</gene>
<name>A0A8S1YL96_PAROT</name>
<dbReference type="AlphaFoldDB" id="A0A8S1YL96"/>
<accession>A0A8S1YL96</accession>
<protein>
    <submittedName>
        <fullName evidence="1">Uncharacterized protein</fullName>
    </submittedName>
</protein>
<dbReference type="Proteomes" id="UP000683925">
    <property type="component" value="Unassembled WGS sequence"/>
</dbReference>
<evidence type="ECO:0000313" key="1">
    <source>
        <dbReference type="EMBL" id="CAD8214288.1"/>
    </source>
</evidence>
<dbReference type="EMBL" id="CAJJDP010000177">
    <property type="protein sequence ID" value="CAD8214288.1"/>
    <property type="molecule type" value="Genomic_DNA"/>
</dbReference>
<proteinExistence type="predicted"/>
<reference evidence="1" key="1">
    <citation type="submission" date="2021-01" db="EMBL/GenBank/DDBJ databases">
        <authorList>
            <consortium name="Genoscope - CEA"/>
            <person name="William W."/>
        </authorList>
    </citation>
    <scope>NUCLEOTIDE SEQUENCE</scope>
</reference>
<sequence length="125" mass="15372">MKLNLEHELYMPFMSQLRLFKQYYSREKEKTICINLSNFFRKQIIELNKVLNTMEYIAAHKPKFDTQQNENWGRQEVRLRKLLYDKAISINQNNEHAWYNKGNKLKIFLIRFCIRSFNLYQQSIE</sequence>
<keyword evidence="2" id="KW-1185">Reference proteome</keyword>
<comment type="caution">
    <text evidence="1">The sequence shown here is derived from an EMBL/GenBank/DDBJ whole genome shotgun (WGS) entry which is preliminary data.</text>
</comment>
<evidence type="ECO:0000313" key="2">
    <source>
        <dbReference type="Proteomes" id="UP000683925"/>
    </source>
</evidence>
<dbReference type="OrthoDB" id="1926212at2759"/>
<organism evidence="1 2">
    <name type="scientific">Paramecium octaurelia</name>
    <dbReference type="NCBI Taxonomy" id="43137"/>
    <lineage>
        <taxon>Eukaryota</taxon>
        <taxon>Sar</taxon>
        <taxon>Alveolata</taxon>
        <taxon>Ciliophora</taxon>
        <taxon>Intramacronucleata</taxon>
        <taxon>Oligohymenophorea</taxon>
        <taxon>Peniculida</taxon>
        <taxon>Parameciidae</taxon>
        <taxon>Paramecium</taxon>
    </lineage>
</organism>